<dbReference type="GO" id="GO:0051287">
    <property type="term" value="F:NAD binding"/>
    <property type="evidence" value="ECO:0007669"/>
    <property type="project" value="InterPro"/>
</dbReference>
<keyword evidence="8" id="KW-1185">Reference proteome</keyword>
<dbReference type="FunFam" id="3.40.50.720:FF:000203">
    <property type="entry name" value="D-3-phosphoglycerate dehydrogenase (SerA)"/>
    <property type="match status" value="1"/>
</dbReference>
<dbReference type="InterPro" id="IPR036291">
    <property type="entry name" value="NAD(P)-bd_dom_sf"/>
</dbReference>
<dbReference type="InterPro" id="IPR050418">
    <property type="entry name" value="D-iso_2-hydroxyacid_DH_PdxB"/>
</dbReference>
<feature type="domain" description="D-isomer specific 2-hydroxyacid dehydrogenase NAD-binding" evidence="6">
    <location>
        <begin position="109"/>
        <end position="287"/>
    </location>
</feature>
<reference evidence="7" key="1">
    <citation type="submission" date="2021-10" db="EMBL/GenBank/DDBJ databases">
        <authorList>
            <person name="Criscuolo A."/>
        </authorList>
    </citation>
    <scope>NUCLEOTIDE SEQUENCE</scope>
    <source>
        <strain evidence="7">CIP111885</strain>
    </source>
</reference>
<accession>A0A9C7GB32</accession>
<sequence length="323" mass="36146">MSIKIIYFENASIEMREILDKYSSEDMYINYWTDLDEIGKKHALEEAEYLITASYPITRELLQQAKKVKLIQKTGSGVDNIDLLAADQFDIKVANTVGINTTSVVEATFGMILSLYRKLHYLDRLTKNGEWKMFEYRSSMYEISGKIHGIIGMGHIGKKVAELSQNFGANILYYDAHRLSTTEETERGFLFKSLDELLVQADIISLHIPLLPSTENLISKRELSLMKPTSILVNVARGKIVNELALAEALKSKRLLGAAIDTWAHEPVNADNPLLELDNVLATPHIAGGTRDALEKVLAIAFENIRKVENGVDPNNLVNVPVA</sequence>
<proteinExistence type="inferred from homology"/>
<evidence type="ECO:0000256" key="2">
    <source>
        <dbReference type="ARBA" id="ARBA00023002"/>
    </source>
</evidence>
<evidence type="ECO:0000313" key="8">
    <source>
        <dbReference type="Proteomes" id="UP000789845"/>
    </source>
</evidence>
<dbReference type="PANTHER" id="PTHR43761:SF1">
    <property type="entry name" value="D-ISOMER SPECIFIC 2-HYDROXYACID DEHYDROGENASE CATALYTIC DOMAIN-CONTAINING PROTEIN-RELATED"/>
    <property type="match status" value="1"/>
</dbReference>
<comment type="caution">
    <text evidence="7">The sequence shown here is derived from an EMBL/GenBank/DDBJ whole genome shotgun (WGS) entry which is preliminary data.</text>
</comment>
<dbReference type="InterPro" id="IPR006140">
    <property type="entry name" value="D-isomer_DH_NAD-bd"/>
</dbReference>
<dbReference type="Pfam" id="PF00389">
    <property type="entry name" value="2-Hacid_dh"/>
    <property type="match status" value="1"/>
</dbReference>
<dbReference type="Pfam" id="PF02826">
    <property type="entry name" value="2-Hacid_dh_C"/>
    <property type="match status" value="1"/>
</dbReference>
<dbReference type="GO" id="GO:0016616">
    <property type="term" value="F:oxidoreductase activity, acting on the CH-OH group of donors, NAD or NADP as acceptor"/>
    <property type="evidence" value="ECO:0007669"/>
    <property type="project" value="InterPro"/>
</dbReference>
<dbReference type="PANTHER" id="PTHR43761">
    <property type="entry name" value="D-ISOMER SPECIFIC 2-HYDROXYACID DEHYDROGENASE FAMILY PROTEIN (AFU_ORTHOLOGUE AFUA_1G13630)"/>
    <property type="match status" value="1"/>
</dbReference>
<dbReference type="SUPFAM" id="SSF51735">
    <property type="entry name" value="NAD(P)-binding Rossmann-fold domains"/>
    <property type="match status" value="1"/>
</dbReference>
<dbReference type="RefSeq" id="WP_230497339.1">
    <property type="nucleotide sequence ID" value="NZ_CAKJTG010000016.1"/>
</dbReference>
<dbReference type="PROSITE" id="PS00671">
    <property type="entry name" value="D_2_HYDROXYACID_DH_3"/>
    <property type="match status" value="1"/>
</dbReference>
<dbReference type="PROSITE" id="PS00670">
    <property type="entry name" value="D_2_HYDROXYACID_DH_2"/>
    <property type="match status" value="1"/>
</dbReference>
<evidence type="ECO:0000259" key="5">
    <source>
        <dbReference type="Pfam" id="PF00389"/>
    </source>
</evidence>
<evidence type="ECO:0000256" key="3">
    <source>
        <dbReference type="ARBA" id="ARBA00023027"/>
    </source>
</evidence>
<dbReference type="Proteomes" id="UP000789845">
    <property type="component" value="Unassembled WGS sequence"/>
</dbReference>
<keyword evidence="2 4" id="KW-0560">Oxidoreductase</keyword>
<evidence type="ECO:0000256" key="4">
    <source>
        <dbReference type="RuleBase" id="RU003719"/>
    </source>
</evidence>
<protein>
    <submittedName>
        <fullName evidence="7">2-hydroxyacid dehydrogenase</fullName>
        <ecNumber evidence="7">1.-.-.-</ecNumber>
    </submittedName>
</protein>
<organism evidence="7 8">
    <name type="scientific">Pseudoneobacillus rhizosphaerae</name>
    <dbReference type="NCBI Taxonomy" id="2880968"/>
    <lineage>
        <taxon>Bacteria</taxon>
        <taxon>Bacillati</taxon>
        <taxon>Bacillota</taxon>
        <taxon>Bacilli</taxon>
        <taxon>Bacillales</taxon>
        <taxon>Bacillaceae</taxon>
        <taxon>Pseudoneobacillus</taxon>
    </lineage>
</organism>
<dbReference type="InterPro" id="IPR029753">
    <property type="entry name" value="D-isomer_DH_CS"/>
</dbReference>
<comment type="similarity">
    <text evidence="1 4">Belongs to the D-isomer specific 2-hydroxyacid dehydrogenase family.</text>
</comment>
<dbReference type="EC" id="1.-.-.-" evidence="7"/>
<evidence type="ECO:0000256" key="1">
    <source>
        <dbReference type="ARBA" id="ARBA00005854"/>
    </source>
</evidence>
<keyword evidence="3" id="KW-0520">NAD</keyword>
<feature type="domain" description="D-isomer specific 2-hydroxyacid dehydrogenase catalytic" evidence="5">
    <location>
        <begin position="12"/>
        <end position="319"/>
    </location>
</feature>
<dbReference type="AlphaFoldDB" id="A0A9C7GB32"/>
<dbReference type="EMBL" id="CAKJTG010000016">
    <property type="protein sequence ID" value="CAG9609101.1"/>
    <property type="molecule type" value="Genomic_DNA"/>
</dbReference>
<dbReference type="SUPFAM" id="SSF52283">
    <property type="entry name" value="Formate/glycerate dehydrogenase catalytic domain-like"/>
    <property type="match status" value="1"/>
</dbReference>
<dbReference type="InterPro" id="IPR006139">
    <property type="entry name" value="D-isomer_2_OHA_DH_cat_dom"/>
</dbReference>
<dbReference type="Gene3D" id="3.40.50.720">
    <property type="entry name" value="NAD(P)-binding Rossmann-like Domain"/>
    <property type="match status" value="2"/>
</dbReference>
<evidence type="ECO:0000259" key="6">
    <source>
        <dbReference type="Pfam" id="PF02826"/>
    </source>
</evidence>
<evidence type="ECO:0000313" key="7">
    <source>
        <dbReference type="EMBL" id="CAG9609101.1"/>
    </source>
</evidence>
<dbReference type="CDD" id="cd12175">
    <property type="entry name" value="2-Hacid_dh_11"/>
    <property type="match status" value="1"/>
</dbReference>
<gene>
    <name evidence="7" type="ORF">NEOCIP111885_02842</name>
</gene>
<name>A0A9C7GB32_9BACI</name>